<keyword evidence="7" id="KW-0275">Fatty acid biosynthesis</keyword>
<dbReference type="PANTHER" id="PTHR43159:SF2">
    <property type="entry name" value="ENOYL-[ACYL-CARRIER-PROTEIN] REDUCTASE [NADH], CHLOROPLASTIC"/>
    <property type="match status" value="1"/>
</dbReference>
<dbReference type="Gene3D" id="1.10.8.400">
    <property type="entry name" value="Enoyl acyl carrier protein reductase"/>
    <property type="match status" value="1"/>
</dbReference>
<evidence type="ECO:0000256" key="6">
    <source>
        <dbReference type="ARBA" id="ARBA00023098"/>
    </source>
</evidence>
<evidence type="ECO:0000313" key="9">
    <source>
        <dbReference type="EMBL" id="CAD7704346.1"/>
    </source>
</evidence>
<proteinExistence type="inferred from homology"/>
<sequence length="380" mass="40862">MGLGCVGLDLWGWLALTGRGAVDQGRRRSSRAWLTTRCGNSLLWRLTAERRPGGLDHGTGALGFGAFACAAPFLVSRRMWPERSREREQEVWRVGFGWAIAKALCDAGAEVYLGVWVPTMKIFETSLRRGKFDESRKLSDGSLMEITKVYPLDAMFDTPEDVPEEVSTNKRYAGASGYTISEVAAQVKKDFGSIDVLIHSLANGPEVTKDLIETSRKGYLTAISASSYSFVSMVHHFAPIMTPGAAALCLSYIAAVNVIPGYGGGMSSAKAALESDTRMLAYEAGRKHGIRVNSISAGPLGSRAAKAIGFIEEMIAYSYANGPLKDKELYADEVANVAAFLCSPKASAITGQVLHVDNGLSIMGVALDSKTFADVVDEHT</sequence>
<dbReference type="InterPro" id="IPR014358">
    <property type="entry name" value="Enoyl-ACP_Rdtase_NADH"/>
</dbReference>
<dbReference type="InterPro" id="IPR002347">
    <property type="entry name" value="SDR_fam"/>
</dbReference>
<keyword evidence="10" id="KW-1185">Reference proteome</keyword>
<dbReference type="GO" id="GO:0006633">
    <property type="term" value="P:fatty acid biosynthetic process"/>
    <property type="evidence" value="ECO:0007669"/>
    <property type="project" value="UniProtKB-KW"/>
</dbReference>
<dbReference type="SUPFAM" id="SSF51735">
    <property type="entry name" value="NAD(P)-binding Rossmann-fold domains"/>
    <property type="match status" value="1"/>
</dbReference>
<evidence type="ECO:0000256" key="7">
    <source>
        <dbReference type="ARBA" id="ARBA00023160"/>
    </source>
</evidence>
<dbReference type="PRINTS" id="PR00081">
    <property type="entry name" value="GDHRDH"/>
</dbReference>
<comment type="pathway">
    <text evidence="1">Lipid metabolism.</text>
</comment>
<dbReference type="Pfam" id="PF13561">
    <property type="entry name" value="adh_short_C2"/>
    <property type="match status" value="1"/>
</dbReference>
<dbReference type="PANTHER" id="PTHR43159">
    <property type="entry name" value="ENOYL-[ACYL-CARRIER-PROTEIN] REDUCTASE"/>
    <property type="match status" value="1"/>
</dbReference>
<dbReference type="EMBL" id="CAJHUC010002773">
    <property type="protein sequence ID" value="CAD7704346.1"/>
    <property type="molecule type" value="Genomic_DNA"/>
</dbReference>
<feature type="chain" id="PRO_5035839709" evidence="8">
    <location>
        <begin position="21"/>
        <end position="380"/>
    </location>
</feature>
<dbReference type="GO" id="GO:0004318">
    <property type="term" value="F:enoyl-[acyl-carrier-protein] reductase (NADH) activity"/>
    <property type="evidence" value="ECO:0007669"/>
    <property type="project" value="InterPro"/>
</dbReference>
<evidence type="ECO:0000256" key="8">
    <source>
        <dbReference type="SAM" id="SignalP"/>
    </source>
</evidence>
<feature type="signal peptide" evidence="8">
    <location>
        <begin position="1"/>
        <end position="20"/>
    </location>
</feature>
<evidence type="ECO:0000256" key="4">
    <source>
        <dbReference type="ARBA" id="ARBA00022832"/>
    </source>
</evidence>
<keyword evidence="6" id="KW-0443">Lipid metabolism</keyword>
<comment type="caution">
    <text evidence="9">The sequence shown here is derived from an EMBL/GenBank/DDBJ whole genome shotgun (WGS) entry which is preliminary data.</text>
</comment>
<keyword evidence="5" id="KW-0560">Oxidoreductase</keyword>
<dbReference type="Gene3D" id="3.40.50.720">
    <property type="entry name" value="NAD(P)-binding Rossmann-like Domain"/>
    <property type="match status" value="1"/>
</dbReference>
<dbReference type="InterPro" id="IPR036291">
    <property type="entry name" value="NAD(P)-bd_dom_sf"/>
</dbReference>
<evidence type="ECO:0000313" key="10">
    <source>
        <dbReference type="Proteomes" id="UP000708148"/>
    </source>
</evidence>
<reference evidence="9" key="1">
    <citation type="submission" date="2020-12" db="EMBL/GenBank/DDBJ databases">
        <authorList>
            <person name="Iha C."/>
        </authorList>
    </citation>
    <scope>NUCLEOTIDE SEQUENCE</scope>
</reference>
<evidence type="ECO:0000256" key="5">
    <source>
        <dbReference type="ARBA" id="ARBA00023002"/>
    </source>
</evidence>
<protein>
    <submittedName>
        <fullName evidence="9">Uncharacterized protein</fullName>
    </submittedName>
</protein>
<dbReference type="NCBIfam" id="NF004957">
    <property type="entry name" value="PRK06300.1"/>
    <property type="match status" value="1"/>
</dbReference>
<dbReference type="OrthoDB" id="417891at2759"/>
<evidence type="ECO:0000256" key="2">
    <source>
        <dbReference type="ARBA" id="ARBA00009233"/>
    </source>
</evidence>
<comment type="similarity">
    <text evidence="2">Belongs to the short-chain dehydrogenases/reductases (SDR) family. FabI subfamily.</text>
</comment>
<dbReference type="AlphaFoldDB" id="A0A8S1JDQ3"/>
<gene>
    <name evidence="9" type="ORF">OSTQU699_LOCUS9701</name>
</gene>
<evidence type="ECO:0000256" key="1">
    <source>
        <dbReference type="ARBA" id="ARBA00005189"/>
    </source>
</evidence>
<dbReference type="Proteomes" id="UP000708148">
    <property type="component" value="Unassembled WGS sequence"/>
</dbReference>
<keyword evidence="8" id="KW-0732">Signal</keyword>
<organism evidence="9 10">
    <name type="scientific">Ostreobium quekettii</name>
    <dbReference type="NCBI Taxonomy" id="121088"/>
    <lineage>
        <taxon>Eukaryota</taxon>
        <taxon>Viridiplantae</taxon>
        <taxon>Chlorophyta</taxon>
        <taxon>core chlorophytes</taxon>
        <taxon>Ulvophyceae</taxon>
        <taxon>TCBD clade</taxon>
        <taxon>Bryopsidales</taxon>
        <taxon>Ostreobineae</taxon>
        <taxon>Ostreobiaceae</taxon>
        <taxon>Ostreobium</taxon>
    </lineage>
</organism>
<evidence type="ECO:0000256" key="3">
    <source>
        <dbReference type="ARBA" id="ARBA00022516"/>
    </source>
</evidence>
<name>A0A8S1JDQ3_9CHLO</name>
<keyword evidence="3" id="KW-0444">Lipid biosynthesis</keyword>
<keyword evidence="4" id="KW-0276">Fatty acid metabolism</keyword>
<accession>A0A8S1JDQ3</accession>